<proteinExistence type="predicted"/>
<feature type="chain" id="PRO_5043803919" description="Adhesin domain-containing protein" evidence="1">
    <location>
        <begin position="25"/>
        <end position="481"/>
    </location>
</feature>
<dbReference type="RefSeq" id="WP_353548923.1">
    <property type="nucleotide sequence ID" value="NZ_AP029612.1"/>
</dbReference>
<feature type="signal peptide" evidence="1">
    <location>
        <begin position="1"/>
        <end position="24"/>
    </location>
</feature>
<keyword evidence="1" id="KW-0732">Signal</keyword>
<evidence type="ECO:0008006" key="3">
    <source>
        <dbReference type="Google" id="ProtNLM"/>
    </source>
</evidence>
<accession>A0AAT9GKR4</accession>
<dbReference type="AlphaFoldDB" id="A0AAT9GKR4"/>
<name>A0AAT9GKR4_9BACT</name>
<reference evidence="2" key="1">
    <citation type="submission" date="2024-02" db="EMBL/GenBank/DDBJ databases">
        <title>Sediminibacterium planktonica sp. nov. and Sediminibacterium longus sp. nov., isolated from surface lake and river water.</title>
        <authorList>
            <person name="Watanabe K."/>
            <person name="Takemine S."/>
            <person name="Ishii Y."/>
            <person name="Ogata Y."/>
            <person name="Shindo C."/>
            <person name="Suda W."/>
        </authorList>
    </citation>
    <scope>NUCLEOTIDE SEQUENCE</scope>
    <source>
        <strain evidence="2">KACHI17</strain>
    </source>
</reference>
<dbReference type="EMBL" id="AP029612">
    <property type="protein sequence ID" value="BFG71288.1"/>
    <property type="molecule type" value="Genomic_DNA"/>
</dbReference>
<gene>
    <name evidence="2" type="ORF">KACHI17_21690</name>
</gene>
<organism evidence="2">
    <name type="scientific">Sediminibacterium sp. KACHI17</name>
    <dbReference type="NCBI Taxonomy" id="1751071"/>
    <lineage>
        <taxon>Bacteria</taxon>
        <taxon>Pseudomonadati</taxon>
        <taxon>Bacteroidota</taxon>
        <taxon>Chitinophagia</taxon>
        <taxon>Chitinophagales</taxon>
        <taxon>Chitinophagaceae</taxon>
        <taxon>Sediminibacterium</taxon>
    </lineage>
</organism>
<sequence>MKRIAQQWILLSGIVTGTLNGAFAQVATSPIAQNINRSSNVNVVSVDNVAIANGFGFETRNINQEDLKSKEVSQEINMPKSGEIYIENNTRSIQVKTWDQQKVKVVTTAYFEKESTLTDEEWFEKMGISLKALGSSVKIKSGASSFGSYAYATSGQNVVVGYPTTIYNQSGSFSKSGNTNKRLLTIYVPAGSKLDIETRYSDLQLPANVGDVLLDITNGNFEAESLNKLRLRSKYANANLRDIKEAEIEFANGRFTANNIDDLDIESKYATIEMASAKKIKMVSTNDEFEVEDVTDIRGRKNYGNLRITRLAGSIEIDGSNADVKIRNVGANVKLIKINNRYADVRIPLRDMKNYSVDFIGSYSTVYGDFERTQVEPTEEEKKEYASLVQSMINTSGTLSKISSTNGMTAVNIPAQPGKATGVTNTITGGTFSGTLAPATVQGYPMYRGTNSTPTKFTANIGNGSGLKVQMKCQNCTVDFK</sequence>
<evidence type="ECO:0000256" key="1">
    <source>
        <dbReference type="SAM" id="SignalP"/>
    </source>
</evidence>
<evidence type="ECO:0000313" key="2">
    <source>
        <dbReference type="EMBL" id="BFG71288.1"/>
    </source>
</evidence>
<protein>
    <recommendedName>
        <fullName evidence="3">Adhesin domain-containing protein</fullName>
    </recommendedName>
</protein>